<sequence>MKEMVSMEYFSNAAATPTIWSDNGKENIIRAGGMYILVTSDGEKINLGTTRIPAKEKLRQLDKLKNFSKL</sequence>
<protein>
    <submittedName>
        <fullName evidence="1">Putative regulator of Ras-like GTPase activity (Roadblock/LC7/MglB family)</fullName>
    </submittedName>
</protein>
<dbReference type="AlphaFoldDB" id="A0A840UV60"/>
<gene>
    <name evidence="1" type="ORF">HNR32_001858</name>
</gene>
<reference evidence="1 2" key="1">
    <citation type="submission" date="2020-08" db="EMBL/GenBank/DDBJ databases">
        <title>Genomic Encyclopedia of Type Strains, Phase IV (KMG-IV): sequencing the most valuable type-strain genomes for metagenomic binning, comparative biology and taxonomic classification.</title>
        <authorList>
            <person name="Goeker M."/>
        </authorList>
    </citation>
    <scope>NUCLEOTIDE SEQUENCE [LARGE SCALE GENOMIC DNA]</scope>
    <source>
        <strain evidence="1 2">DSM 24661</strain>
    </source>
</reference>
<name>A0A840UV60_9FIRM</name>
<accession>A0A840UV60</accession>
<dbReference type="EMBL" id="JACHFH010000022">
    <property type="protein sequence ID" value="MBB5336704.1"/>
    <property type="molecule type" value="Genomic_DNA"/>
</dbReference>
<keyword evidence="2" id="KW-1185">Reference proteome</keyword>
<organism evidence="1 2">
    <name type="scientific">Pectinatus brassicae</name>
    <dbReference type="NCBI Taxonomy" id="862415"/>
    <lineage>
        <taxon>Bacteria</taxon>
        <taxon>Bacillati</taxon>
        <taxon>Bacillota</taxon>
        <taxon>Negativicutes</taxon>
        <taxon>Selenomonadales</taxon>
        <taxon>Selenomonadaceae</taxon>
        <taxon>Pectinatus</taxon>
    </lineage>
</organism>
<evidence type="ECO:0000313" key="2">
    <source>
        <dbReference type="Proteomes" id="UP000559117"/>
    </source>
</evidence>
<dbReference type="Proteomes" id="UP000559117">
    <property type="component" value="Unassembled WGS sequence"/>
</dbReference>
<comment type="caution">
    <text evidence="1">The sequence shown here is derived from an EMBL/GenBank/DDBJ whole genome shotgun (WGS) entry which is preliminary data.</text>
</comment>
<evidence type="ECO:0000313" key="1">
    <source>
        <dbReference type="EMBL" id="MBB5336704.1"/>
    </source>
</evidence>
<dbReference type="RefSeq" id="WP_183861875.1">
    <property type="nucleotide sequence ID" value="NZ_JACHFH010000022.1"/>
</dbReference>
<proteinExistence type="predicted"/>